<name>A0A409X387_PSICY</name>
<gene>
    <name evidence="1" type="ORF">CVT25_010104</name>
</gene>
<keyword evidence="2" id="KW-1185">Reference proteome</keyword>
<evidence type="ECO:0000313" key="1">
    <source>
        <dbReference type="EMBL" id="PPQ85211.1"/>
    </source>
</evidence>
<evidence type="ECO:0000313" key="2">
    <source>
        <dbReference type="Proteomes" id="UP000283269"/>
    </source>
</evidence>
<comment type="caution">
    <text evidence="1">The sequence shown here is derived from an EMBL/GenBank/DDBJ whole genome shotgun (WGS) entry which is preliminary data.</text>
</comment>
<organism evidence="1 2">
    <name type="scientific">Psilocybe cyanescens</name>
    <dbReference type="NCBI Taxonomy" id="93625"/>
    <lineage>
        <taxon>Eukaryota</taxon>
        <taxon>Fungi</taxon>
        <taxon>Dikarya</taxon>
        <taxon>Basidiomycota</taxon>
        <taxon>Agaricomycotina</taxon>
        <taxon>Agaricomycetes</taxon>
        <taxon>Agaricomycetidae</taxon>
        <taxon>Agaricales</taxon>
        <taxon>Agaricineae</taxon>
        <taxon>Strophariaceae</taxon>
        <taxon>Psilocybe</taxon>
    </lineage>
</organism>
<proteinExistence type="predicted"/>
<accession>A0A409X387</accession>
<reference evidence="1 2" key="1">
    <citation type="journal article" date="2018" name="Evol. Lett.">
        <title>Horizontal gene cluster transfer increased hallucinogenic mushroom diversity.</title>
        <authorList>
            <person name="Reynolds H.T."/>
            <person name="Vijayakumar V."/>
            <person name="Gluck-Thaler E."/>
            <person name="Korotkin H.B."/>
            <person name="Matheny P.B."/>
            <person name="Slot J.C."/>
        </authorList>
    </citation>
    <scope>NUCLEOTIDE SEQUENCE [LARGE SCALE GENOMIC DNA]</scope>
    <source>
        <strain evidence="1 2">2631</strain>
    </source>
</reference>
<feature type="non-terminal residue" evidence="1">
    <location>
        <position position="1"/>
    </location>
</feature>
<dbReference type="EMBL" id="NHYD01002740">
    <property type="protein sequence ID" value="PPQ85211.1"/>
    <property type="molecule type" value="Genomic_DNA"/>
</dbReference>
<sequence>THPHCARRCCRLATLSRPHPCCHCHCPRCCPCRRLRSRHRSTPCPHPRCRYRCRGRGRDRPLSHRVGCHLAPTDEAVVVVVVRRKVGPAY</sequence>
<dbReference type="AlphaFoldDB" id="A0A409X387"/>
<dbReference type="InParanoid" id="A0A409X387"/>
<protein>
    <submittedName>
        <fullName evidence="1">Uncharacterized protein</fullName>
    </submittedName>
</protein>
<dbReference type="Proteomes" id="UP000283269">
    <property type="component" value="Unassembled WGS sequence"/>
</dbReference>